<dbReference type="AlphaFoldDB" id="A0A839U102"/>
<gene>
    <name evidence="1" type="ORF">FHS21_000694</name>
</gene>
<sequence>MLGCPETTVLPLPWVLGSSPRMTERWVETSGSKPTPLVVSFPELVEGQPRDSYFAALSSEALFRTLPPSSCSII</sequence>
<proteinExistence type="predicted"/>
<dbReference type="Proteomes" id="UP000554520">
    <property type="component" value="Unassembled WGS sequence"/>
</dbReference>
<comment type="caution">
    <text evidence="1">The sequence shown here is derived from an EMBL/GenBank/DDBJ whole genome shotgun (WGS) entry which is preliminary data.</text>
</comment>
<organism evidence="1 2">
    <name type="scientific">Phyllobacterium trifolii</name>
    <dbReference type="NCBI Taxonomy" id="300193"/>
    <lineage>
        <taxon>Bacteria</taxon>
        <taxon>Pseudomonadati</taxon>
        <taxon>Pseudomonadota</taxon>
        <taxon>Alphaproteobacteria</taxon>
        <taxon>Hyphomicrobiales</taxon>
        <taxon>Phyllobacteriaceae</taxon>
        <taxon>Phyllobacterium</taxon>
    </lineage>
</organism>
<keyword evidence="2" id="KW-1185">Reference proteome</keyword>
<dbReference type="EMBL" id="JACHXN010000002">
    <property type="protein sequence ID" value="MBB3144298.1"/>
    <property type="molecule type" value="Genomic_DNA"/>
</dbReference>
<evidence type="ECO:0000313" key="2">
    <source>
        <dbReference type="Proteomes" id="UP000554520"/>
    </source>
</evidence>
<evidence type="ECO:0000313" key="1">
    <source>
        <dbReference type="EMBL" id="MBB3144298.1"/>
    </source>
</evidence>
<protein>
    <submittedName>
        <fullName evidence="1">Uncharacterized protein</fullName>
    </submittedName>
</protein>
<accession>A0A839U102</accession>
<name>A0A839U102_9HYPH</name>
<reference evidence="1 2" key="1">
    <citation type="submission" date="2020-08" db="EMBL/GenBank/DDBJ databases">
        <title>Genomic Encyclopedia of Type Strains, Phase III (KMG-III): the genomes of soil and plant-associated and newly described type strains.</title>
        <authorList>
            <person name="Whitman W."/>
        </authorList>
    </citation>
    <scope>NUCLEOTIDE SEQUENCE [LARGE SCALE GENOMIC DNA]</scope>
    <source>
        <strain evidence="1 2">CECT 7015</strain>
    </source>
</reference>